<gene>
    <name evidence="5" type="ORF">FBUS_05013</name>
</gene>
<feature type="signal peptide" evidence="4">
    <location>
        <begin position="1"/>
        <end position="21"/>
    </location>
</feature>
<dbReference type="SMART" id="SM00248">
    <property type="entry name" value="ANK"/>
    <property type="match status" value="3"/>
</dbReference>
<sequence>AENGHTEIATVLLLLSADVKATDIDENTAYHLAAKKGHINVCNLLKKFGIKPWMITNDLNQTPLHVASMGGHLNVARSFCRLPTALENQLVQTPLLHPLYIRDKEGLTPIQLADRYGWLELVALLSDEKIRFDSIGLELPSFQYIKRNLINAVLGKPGRRKLAALYFHACTWLGIYPFFWFQVSSKQTRIILTTYNHHSMLNSSFNFTGKESFKWWLSLNIPAWICYLGSTYIDPGFIQKDTQNYENAFLKVQYAITNLTTNETINWIRYDYLHKKRSKGFHNPFDRGILRNLINYFGFGPELENYLIFNTAFETNVGRKMNIANKEQDNMCDPYMV</sequence>
<dbReference type="Pfam" id="PF12796">
    <property type="entry name" value="Ank_2"/>
    <property type="match status" value="1"/>
</dbReference>
<dbReference type="EMBL" id="LUCM01006852">
    <property type="protein sequence ID" value="KAA0190672.1"/>
    <property type="molecule type" value="Genomic_DNA"/>
</dbReference>
<dbReference type="Proteomes" id="UP000728185">
    <property type="component" value="Unassembled WGS sequence"/>
</dbReference>
<dbReference type="Gene3D" id="1.25.40.20">
    <property type="entry name" value="Ankyrin repeat-containing domain"/>
    <property type="match status" value="2"/>
</dbReference>
<evidence type="ECO:0000256" key="4">
    <source>
        <dbReference type="SAM" id="SignalP"/>
    </source>
</evidence>
<dbReference type="InterPro" id="IPR002110">
    <property type="entry name" value="Ankyrin_rpt"/>
</dbReference>
<evidence type="ECO:0000313" key="5">
    <source>
        <dbReference type="EMBL" id="KAA0190672.1"/>
    </source>
</evidence>
<dbReference type="InterPro" id="IPR036770">
    <property type="entry name" value="Ankyrin_rpt-contain_sf"/>
</dbReference>
<feature type="transmembrane region" description="Helical" evidence="3">
    <location>
        <begin position="163"/>
        <end position="181"/>
    </location>
</feature>
<name>A0A8E0RTW6_9TREM</name>
<accession>A0A8E0RTW6</accession>
<organism evidence="5 6">
    <name type="scientific">Fasciolopsis buskii</name>
    <dbReference type="NCBI Taxonomy" id="27845"/>
    <lineage>
        <taxon>Eukaryota</taxon>
        <taxon>Metazoa</taxon>
        <taxon>Spiralia</taxon>
        <taxon>Lophotrochozoa</taxon>
        <taxon>Platyhelminthes</taxon>
        <taxon>Trematoda</taxon>
        <taxon>Digenea</taxon>
        <taxon>Plagiorchiida</taxon>
        <taxon>Echinostomata</taxon>
        <taxon>Echinostomatoidea</taxon>
        <taxon>Fasciolidae</taxon>
        <taxon>Fasciolopsis</taxon>
    </lineage>
</organism>
<evidence type="ECO:0000313" key="6">
    <source>
        <dbReference type="Proteomes" id="UP000728185"/>
    </source>
</evidence>
<keyword evidence="3" id="KW-0812">Transmembrane</keyword>
<keyword evidence="3" id="KW-1133">Transmembrane helix</keyword>
<reference evidence="5" key="1">
    <citation type="submission" date="2019-05" db="EMBL/GenBank/DDBJ databases">
        <title>Annotation for the trematode Fasciolopsis buski.</title>
        <authorList>
            <person name="Choi Y.-J."/>
        </authorList>
    </citation>
    <scope>NUCLEOTIDE SEQUENCE</scope>
    <source>
        <strain evidence="5">HT</strain>
        <tissue evidence="5">Whole worm</tissue>
    </source>
</reference>
<feature type="chain" id="PRO_5034807343" description="ANK_REP_REGION domain-containing protein" evidence="4">
    <location>
        <begin position="22"/>
        <end position="337"/>
    </location>
</feature>
<dbReference type="SUPFAM" id="SSF48403">
    <property type="entry name" value="Ankyrin repeat"/>
    <property type="match status" value="1"/>
</dbReference>
<evidence type="ECO:0000256" key="2">
    <source>
        <dbReference type="ARBA" id="ARBA00023043"/>
    </source>
</evidence>
<feature type="non-terminal residue" evidence="5">
    <location>
        <position position="1"/>
    </location>
</feature>
<dbReference type="AlphaFoldDB" id="A0A8E0RTW6"/>
<evidence type="ECO:0008006" key="7">
    <source>
        <dbReference type="Google" id="ProtNLM"/>
    </source>
</evidence>
<dbReference type="OrthoDB" id="6224379at2759"/>
<dbReference type="PANTHER" id="PTHR24198:SF165">
    <property type="entry name" value="ANKYRIN REPEAT-CONTAINING PROTEIN-RELATED"/>
    <property type="match status" value="1"/>
</dbReference>
<proteinExistence type="predicted"/>
<keyword evidence="3" id="KW-0472">Membrane</keyword>
<evidence type="ECO:0000256" key="3">
    <source>
        <dbReference type="SAM" id="Phobius"/>
    </source>
</evidence>
<evidence type="ECO:0000256" key="1">
    <source>
        <dbReference type="ARBA" id="ARBA00022737"/>
    </source>
</evidence>
<comment type="caution">
    <text evidence="5">The sequence shown here is derived from an EMBL/GenBank/DDBJ whole genome shotgun (WGS) entry which is preliminary data.</text>
</comment>
<keyword evidence="4" id="KW-0732">Signal</keyword>
<keyword evidence="1" id="KW-0677">Repeat</keyword>
<protein>
    <recommendedName>
        <fullName evidence="7">ANK_REP_REGION domain-containing protein</fullName>
    </recommendedName>
</protein>
<dbReference type="PANTHER" id="PTHR24198">
    <property type="entry name" value="ANKYRIN REPEAT AND PROTEIN KINASE DOMAIN-CONTAINING PROTEIN"/>
    <property type="match status" value="1"/>
</dbReference>
<keyword evidence="6" id="KW-1185">Reference proteome</keyword>
<keyword evidence="2" id="KW-0040">ANK repeat</keyword>